<evidence type="ECO:0000256" key="1">
    <source>
        <dbReference type="PROSITE-ProRule" id="PRU00285"/>
    </source>
</evidence>
<gene>
    <name evidence="4" type="ORF">N5K24_30185</name>
</gene>
<proteinExistence type="inferred from homology"/>
<dbReference type="InterPro" id="IPR002068">
    <property type="entry name" value="A-crystallin/Hsp20_dom"/>
</dbReference>
<sequence>MNERKDLTVTADDSAKRADRAVTVPAVDVYEDPQAITLVADLPGVSKERLHINVESDVLVIEGEASVATPGDLQLVLGELRAPVFRRAFRLGQEFDRAQINASLKQGVLTLRIPRAREAQARRIPVTAD</sequence>
<protein>
    <submittedName>
        <fullName evidence="4">Hsp20/alpha crystallin family protein</fullName>
    </submittedName>
</protein>
<dbReference type="RefSeq" id="WP_006224706.1">
    <property type="nucleotide sequence ID" value="NZ_ALJE01000015.1"/>
</dbReference>
<dbReference type="AlphaFoldDB" id="A0AA42WJF2"/>
<dbReference type="Pfam" id="PF00011">
    <property type="entry name" value="HSP20"/>
    <property type="match status" value="1"/>
</dbReference>
<dbReference type="Gene3D" id="2.60.40.790">
    <property type="match status" value="1"/>
</dbReference>
<evidence type="ECO:0000313" key="5">
    <source>
        <dbReference type="Proteomes" id="UP001161276"/>
    </source>
</evidence>
<reference evidence="4" key="1">
    <citation type="submission" date="2022-09" db="EMBL/GenBank/DDBJ databases">
        <title>Intensive care unit water sources are persistently colonized with multi-drug resistant bacteria and are the site of extensive horizontal gene transfer of antibiotic resistance genes.</title>
        <authorList>
            <person name="Diorio-Toth L."/>
        </authorList>
    </citation>
    <scope>NUCLEOTIDE SEQUENCE</scope>
    <source>
        <strain evidence="4">GD03676</strain>
    </source>
</reference>
<dbReference type="PROSITE" id="PS01031">
    <property type="entry name" value="SHSP"/>
    <property type="match status" value="1"/>
</dbReference>
<comment type="caution">
    <text evidence="4">The sequence shown here is derived from an EMBL/GenBank/DDBJ whole genome shotgun (WGS) entry which is preliminary data.</text>
</comment>
<dbReference type="InterPro" id="IPR008978">
    <property type="entry name" value="HSP20-like_chaperone"/>
</dbReference>
<dbReference type="EMBL" id="JAOCKG010000027">
    <property type="protein sequence ID" value="MDH2054699.1"/>
    <property type="molecule type" value="Genomic_DNA"/>
</dbReference>
<evidence type="ECO:0000256" key="2">
    <source>
        <dbReference type="RuleBase" id="RU003616"/>
    </source>
</evidence>
<dbReference type="InterPro" id="IPR031107">
    <property type="entry name" value="Small_HSP"/>
</dbReference>
<dbReference type="SUPFAM" id="SSF49764">
    <property type="entry name" value="HSP20-like chaperones"/>
    <property type="match status" value="1"/>
</dbReference>
<accession>A0AA42WJF2</accession>
<dbReference type="Proteomes" id="UP001161276">
    <property type="component" value="Unassembled WGS sequence"/>
</dbReference>
<evidence type="ECO:0000259" key="3">
    <source>
        <dbReference type="PROSITE" id="PS01031"/>
    </source>
</evidence>
<organism evidence="4 5">
    <name type="scientific">Achromobacter marplatensis</name>
    <dbReference type="NCBI Taxonomy" id="470868"/>
    <lineage>
        <taxon>Bacteria</taxon>
        <taxon>Pseudomonadati</taxon>
        <taxon>Pseudomonadota</taxon>
        <taxon>Betaproteobacteria</taxon>
        <taxon>Burkholderiales</taxon>
        <taxon>Alcaligenaceae</taxon>
        <taxon>Achromobacter</taxon>
    </lineage>
</organism>
<comment type="similarity">
    <text evidence="1 2">Belongs to the small heat shock protein (HSP20) family.</text>
</comment>
<feature type="domain" description="SHSP" evidence="3">
    <location>
        <begin position="18"/>
        <end position="129"/>
    </location>
</feature>
<dbReference type="PANTHER" id="PTHR11527">
    <property type="entry name" value="HEAT-SHOCK PROTEIN 20 FAMILY MEMBER"/>
    <property type="match status" value="1"/>
</dbReference>
<evidence type="ECO:0000313" key="4">
    <source>
        <dbReference type="EMBL" id="MDH2054699.1"/>
    </source>
</evidence>
<name>A0AA42WJF2_9BURK</name>
<dbReference type="CDD" id="cd06464">
    <property type="entry name" value="ACD_sHsps-like"/>
    <property type="match status" value="1"/>
</dbReference>